<dbReference type="PIRSF" id="PIRSF003107">
    <property type="entry name" value="PhoU"/>
    <property type="match status" value="1"/>
</dbReference>
<proteinExistence type="inferred from homology"/>
<keyword evidence="5 8" id="KW-0963">Cytoplasm</keyword>
<feature type="region of interest" description="Disordered" evidence="9">
    <location>
        <begin position="218"/>
        <end position="240"/>
    </location>
</feature>
<dbReference type="InterPro" id="IPR026022">
    <property type="entry name" value="PhoU_dom"/>
</dbReference>
<evidence type="ECO:0000256" key="5">
    <source>
        <dbReference type="ARBA" id="ARBA00022490"/>
    </source>
</evidence>
<evidence type="ECO:0000256" key="6">
    <source>
        <dbReference type="ARBA" id="ARBA00022592"/>
    </source>
</evidence>
<protein>
    <recommendedName>
        <fullName evidence="8">Phosphate-specific transport system accessory protein PhoU</fullName>
    </recommendedName>
</protein>
<sequence>MPAPHILSVFDQDMDRLQAQILSMGGLVEEAIRDAALALETRDDELAARVVEGDKKIDALEEDINTAVVRVLALRSPAAGDLRTVITVMKVAGDLERLGDYAKNLGKRVPILAQAHRVEGAAASIKRLAKSVRLMLKDALDGYARKDLDLVRDVLQRDVEVDQMTNALFREFLTHMMEDPRSITSCMHLLFISKNLERMGDHVTEICEQIIYLETGTRPEARPKGTSTAQVDVPYPGSRT</sequence>
<evidence type="ECO:0000313" key="11">
    <source>
        <dbReference type="EMBL" id="SDW09611.1"/>
    </source>
</evidence>
<keyword evidence="4 8" id="KW-0813">Transport</keyword>
<dbReference type="AlphaFoldDB" id="A0A1H2QR41"/>
<dbReference type="Gene3D" id="1.20.58.220">
    <property type="entry name" value="Phosphate transport system protein phou homolog 2, domain 2"/>
    <property type="match status" value="1"/>
</dbReference>
<evidence type="ECO:0000256" key="9">
    <source>
        <dbReference type="SAM" id="MobiDB-lite"/>
    </source>
</evidence>
<accession>A0A1H2QR41</accession>
<dbReference type="GO" id="GO:0030643">
    <property type="term" value="P:intracellular phosphate ion homeostasis"/>
    <property type="evidence" value="ECO:0007669"/>
    <property type="project" value="InterPro"/>
</dbReference>
<comment type="similarity">
    <text evidence="2 8">Belongs to the PhoU family.</text>
</comment>
<dbReference type="RefSeq" id="WP_092884300.1">
    <property type="nucleotide sequence ID" value="NZ_CP061498.1"/>
</dbReference>
<organism evidence="11 12">
    <name type="scientific">Roseicitreum antarcticum</name>
    <dbReference type="NCBI Taxonomy" id="564137"/>
    <lineage>
        <taxon>Bacteria</taxon>
        <taxon>Pseudomonadati</taxon>
        <taxon>Pseudomonadota</taxon>
        <taxon>Alphaproteobacteria</taxon>
        <taxon>Rhodobacterales</taxon>
        <taxon>Paracoccaceae</taxon>
        <taxon>Roseicitreum</taxon>
    </lineage>
</organism>
<dbReference type="GO" id="GO:0045936">
    <property type="term" value="P:negative regulation of phosphate metabolic process"/>
    <property type="evidence" value="ECO:0007669"/>
    <property type="project" value="InterPro"/>
</dbReference>
<evidence type="ECO:0000256" key="1">
    <source>
        <dbReference type="ARBA" id="ARBA00004496"/>
    </source>
</evidence>
<dbReference type="Proteomes" id="UP000198539">
    <property type="component" value="Unassembled WGS sequence"/>
</dbReference>
<dbReference type="EMBL" id="FNOM01000001">
    <property type="protein sequence ID" value="SDW09611.1"/>
    <property type="molecule type" value="Genomic_DNA"/>
</dbReference>
<feature type="domain" description="PhoU" evidence="10">
    <location>
        <begin position="125"/>
        <end position="210"/>
    </location>
</feature>
<keyword evidence="12" id="KW-1185">Reference proteome</keyword>
<comment type="subunit">
    <text evidence="3 8">Homodimer.</text>
</comment>
<evidence type="ECO:0000256" key="8">
    <source>
        <dbReference type="PIRNR" id="PIRNR003107"/>
    </source>
</evidence>
<name>A0A1H2QR41_9RHOB</name>
<comment type="function">
    <text evidence="7 8">Plays a role in the regulation of phosphate uptake.</text>
</comment>
<evidence type="ECO:0000256" key="3">
    <source>
        <dbReference type="ARBA" id="ARBA00011738"/>
    </source>
</evidence>
<keyword evidence="6 8" id="KW-0592">Phosphate transport</keyword>
<dbReference type="GO" id="GO:0005737">
    <property type="term" value="C:cytoplasm"/>
    <property type="evidence" value="ECO:0007669"/>
    <property type="project" value="UniProtKB-SubCell"/>
</dbReference>
<evidence type="ECO:0000313" key="12">
    <source>
        <dbReference type="Proteomes" id="UP000198539"/>
    </source>
</evidence>
<dbReference type="InterPro" id="IPR028366">
    <property type="entry name" value="PhoU"/>
</dbReference>
<dbReference type="NCBIfam" id="TIGR02135">
    <property type="entry name" value="phoU_full"/>
    <property type="match status" value="1"/>
</dbReference>
<dbReference type="OrthoDB" id="9814256at2"/>
<dbReference type="GO" id="GO:0006817">
    <property type="term" value="P:phosphate ion transport"/>
    <property type="evidence" value="ECO:0007669"/>
    <property type="project" value="UniProtKB-KW"/>
</dbReference>
<feature type="domain" description="PhoU" evidence="10">
    <location>
        <begin position="21"/>
        <end position="109"/>
    </location>
</feature>
<evidence type="ECO:0000259" key="10">
    <source>
        <dbReference type="Pfam" id="PF01895"/>
    </source>
</evidence>
<dbReference type="FunFam" id="1.20.58.220:FF:000004">
    <property type="entry name" value="Phosphate-specific transport system accessory protein PhoU"/>
    <property type="match status" value="1"/>
</dbReference>
<dbReference type="PANTHER" id="PTHR42930:SF3">
    <property type="entry name" value="PHOSPHATE-SPECIFIC TRANSPORT SYSTEM ACCESSORY PROTEIN PHOU"/>
    <property type="match status" value="1"/>
</dbReference>
<reference evidence="11 12" key="1">
    <citation type="submission" date="2016-10" db="EMBL/GenBank/DDBJ databases">
        <authorList>
            <person name="de Groot N.N."/>
        </authorList>
    </citation>
    <scope>NUCLEOTIDE SEQUENCE [LARGE SCALE GENOMIC DNA]</scope>
    <source>
        <strain evidence="11 12">CGMCC 1.8894</strain>
    </source>
</reference>
<evidence type="ECO:0000256" key="7">
    <source>
        <dbReference type="ARBA" id="ARBA00056181"/>
    </source>
</evidence>
<gene>
    <name evidence="11" type="ORF">SAMN04488238_10182</name>
</gene>
<comment type="subcellular location">
    <subcellularLocation>
        <location evidence="1 8">Cytoplasm</location>
    </subcellularLocation>
</comment>
<evidence type="ECO:0000256" key="2">
    <source>
        <dbReference type="ARBA" id="ARBA00008107"/>
    </source>
</evidence>
<dbReference type="PANTHER" id="PTHR42930">
    <property type="entry name" value="PHOSPHATE-SPECIFIC TRANSPORT SYSTEM ACCESSORY PROTEIN PHOU"/>
    <property type="match status" value="1"/>
</dbReference>
<dbReference type="Pfam" id="PF01895">
    <property type="entry name" value="PhoU"/>
    <property type="match status" value="2"/>
</dbReference>
<dbReference type="InterPro" id="IPR038078">
    <property type="entry name" value="PhoU-like_sf"/>
</dbReference>
<evidence type="ECO:0000256" key="4">
    <source>
        <dbReference type="ARBA" id="ARBA00022448"/>
    </source>
</evidence>
<dbReference type="STRING" id="564137.SAMN04488238_10182"/>
<dbReference type="SUPFAM" id="SSF109755">
    <property type="entry name" value="PhoU-like"/>
    <property type="match status" value="1"/>
</dbReference>